<dbReference type="InterPro" id="IPR047690">
    <property type="entry name" value="IPExxxVDY_fam"/>
</dbReference>
<keyword evidence="3" id="KW-1185">Reference proteome</keyword>
<name>A0AAU9CMT4_9BACT</name>
<gene>
    <name evidence="2" type="ORF">FUAX_31020</name>
</gene>
<organism evidence="2 3">
    <name type="scientific">Fulvitalea axinellae</name>
    <dbReference type="NCBI Taxonomy" id="1182444"/>
    <lineage>
        <taxon>Bacteria</taxon>
        <taxon>Pseudomonadati</taxon>
        <taxon>Bacteroidota</taxon>
        <taxon>Cytophagia</taxon>
        <taxon>Cytophagales</taxon>
        <taxon>Persicobacteraceae</taxon>
        <taxon>Fulvitalea</taxon>
    </lineage>
</organism>
<accession>A0AAU9CMT4</accession>
<dbReference type="Proteomes" id="UP001348817">
    <property type="component" value="Chromosome"/>
</dbReference>
<dbReference type="NCBIfam" id="NF033205">
    <property type="entry name" value="IPExxxVDY"/>
    <property type="match status" value="1"/>
</dbReference>
<reference evidence="2 3" key="1">
    <citation type="submission" date="2021-12" db="EMBL/GenBank/DDBJ databases">
        <title>Genome sequencing of bacteria with rrn-lacking chromosome and rrn-plasmid.</title>
        <authorList>
            <person name="Anda M."/>
            <person name="Iwasaki W."/>
        </authorList>
    </citation>
    <scope>NUCLEOTIDE SEQUENCE [LARGE SCALE GENOMIC DNA]</scope>
    <source>
        <strain evidence="2 3">DSM 100852</strain>
    </source>
</reference>
<feature type="region of interest" description="Disordered" evidence="1">
    <location>
        <begin position="1"/>
        <end position="26"/>
    </location>
</feature>
<feature type="compositionally biased region" description="Basic and acidic residues" evidence="1">
    <location>
        <begin position="16"/>
        <end position="26"/>
    </location>
</feature>
<evidence type="ECO:0000313" key="3">
    <source>
        <dbReference type="Proteomes" id="UP001348817"/>
    </source>
</evidence>
<dbReference type="KEGG" id="fax:FUAX_31020"/>
<proteinExistence type="predicted"/>
<dbReference type="AlphaFoldDB" id="A0AAU9CMT4"/>
<protein>
    <recommendedName>
        <fullName evidence="4">IPExxxVDY family protein</fullName>
    </recommendedName>
</protein>
<evidence type="ECO:0000313" key="2">
    <source>
        <dbReference type="EMBL" id="BDD10670.1"/>
    </source>
</evidence>
<evidence type="ECO:0008006" key="4">
    <source>
        <dbReference type="Google" id="ProtNLM"/>
    </source>
</evidence>
<evidence type="ECO:0000256" key="1">
    <source>
        <dbReference type="SAM" id="MobiDB-lite"/>
    </source>
</evidence>
<sequence>MADSKRRDAFAPPQNRSEHGPPERPKGYQYARMGKQSIDGATPDIKVVGLVTGLKEHRVAWVLGERLGNGFRKEEDLVLEETDESFHFSIFSGSYRHRSLRLIRNKSYVAGEQNSFILPELSNIDYLLTLEGNNADELAKEICALLQDDENIQFARQLETKKIRSRENLIF</sequence>
<dbReference type="EMBL" id="AP025314">
    <property type="protein sequence ID" value="BDD10670.1"/>
    <property type="molecule type" value="Genomic_DNA"/>
</dbReference>